<reference evidence="1 2" key="1">
    <citation type="submission" date="2013-07" db="EMBL/GenBank/DDBJ databases">
        <title>Complete genome sequence of Bacillus infantis NRRL B-14911 that has potential to induce cardiac disease by antigenic mimicry.</title>
        <authorList>
            <person name="Massilamany C."/>
            <person name="Smith T.P.L."/>
            <person name="Loy J.D."/>
            <person name="Barletta R."/>
            <person name="Reddy J."/>
        </authorList>
    </citation>
    <scope>NUCLEOTIDE SEQUENCE [LARGE SCALE GENOMIC DNA]</scope>
    <source>
        <strain evidence="1 2">NRRL B-14911</strain>
    </source>
</reference>
<proteinExistence type="predicted"/>
<evidence type="ECO:0000313" key="2">
    <source>
        <dbReference type="Proteomes" id="UP000017805"/>
    </source>
</evidence>
<name>U5L6A5_9BACI</name>
<accession>U5L6A5</accession>
<dbReference type="KEGG" id="bif:N288_07140"/>
<dbReference type="AlphaFoldDB" id="U5L6A5"/>
<protein>
    <submittedName>
        <fullName evidence="1">Uncharacterized protein</fullName>
    </submittedName>
</protein>
<sequence>MDSGSRPESIAAKRIRGEPGILLEYAAGS</sequence>
<gene>
    <name evidence="1" type="ORF">N288_07140</name>
</gene>
<dbReference type="HOGENOM" id="CLU_3408669_0_0_9"/>
<keyword evidence="2" id="KW-1185">Reference proteome</keyword>
<dbReference type="EMBL" id="CP006643">
    <property type="protein sequence ID" value="AGX03359.1"/>
    <property type="molecule type" value="Genomic_DNA"/>
</dbReference>
<organism evidence="1 2">
    <name type="scientific">Bacillus infantis NRRL B-14911</name>
    <dbReference type="NCBI Taxonomy" id="1367477"/>
    <lineage>
        <taxon>Bacteria</taxon>
        <taxon>Bacillati</taxon>
        <taxon>Bacillota</taxon>
        <taxon>Bacilli</taxon>
        <taxon>Bacillales</taxon>
        <taxon>Bacillaceae</taxon>
        <taxon>Bacillus</taxon>
    </lineage>
</organism>
<evidence type="ECO:0000313" key="1">
    <source>
        <dbReference type="EMBL" id="AGX03359.1"/>
    </source>
</evidence>
<dbReference type="Proteomes" id="UP000017805">
    <property type="component" value="Chromosome"/>
</dbReference>